<dbReference type="InterPro" id="IPR001360">
    <property type="entry name" value="Glyco_hydro_1"/>
</dbReference>
<organism evidence="6">
    <name type="scientific">Pseudarthrobacter sulfonivorans</name>
    <dbReference type="NCBI Taxonomy" id="121292"/>
    <lineage>
        <taxon>Bacteria</taxon>
        <taxon>Bacillati</taxon>
        <taxon>Actinomycetota</taxon>
        <taxon>Actinomycetes</taxon>
        <taxon>Micrococcales</taxon>
        <taxon>Micrococcaceae</taxon>
        <taxon>Pseudarthrobacter</taxon>
    </lineage>
</organism>
<dbReference type="GO" id="GO:0008422">
    <property type="term" value="F:beta-glucosidase activity"/>
    <property type="evidence" value="ECO:0007669"/>
    <property type="project" value="TreeGrafter"/>
</dbReference>
<evidence type="ECO:0000313" key="6">
    <source>
        <dbReference type="EMBL" id="ALV42169.1"/>
    </source>
</evidence>
<dbReference type="GO" id="GO:0016052">
    <property type="term" value="P:carbohydrate catabolic process"/>
    <property type="evidence" value="ECO:0007669"/>
    <property type="project" value="TreeGrafter"/>
</dbReference>
<comment type="similarity">
    <text evidence="1 4">Belongs to the glycosyl hydrolase 1 family.</text>
</comment>
<dbReference type="AlphaFoldDB" id="A0A0U3FEH0"/>
<dbReference type="RefSeq" id="WP_058931291.1">
    <property type="nucleotide sequence ID" value="NZ_CP013747.1"/>
</dbReference>
<protein>
    <submittedName>
        <fullName evidence="6">Glycoside hydrolase</fullName>
    </submittedName>
</protein>
<evidence type="ECO:0000256" key="4">
    <source>
        <dbReference type="RuleBase" id="RU003690"/>
    </source>
</evidence>
<dbReference type="KEGG" id="psul:AU252_14265"/>
<dbReference type="PANTHER" id="PTHR10353:SF36">
    <property type="entry name" value="LP05116P"/>
    <property type="match status" value="1"/>
</dbReference>
<dbReference type="Proteomes" id="UP000065151">
    <property type="component" value="Chromosome"/>
</dbReference>
<evidence type="ECO:0000256" key="3">
    <source>
        <dbReference type="ARBA" id="ARBA00023295"/>
    </source>
</evidence>
<evidence type="ECO:0000256" key="2">
    <source>
        <dbReference type="ARBA" id="ARBA00022801"/>
    </source>
</evidence>
<dbReference type="Gene3D" id="3.20.20.80">
    <property type="entry name" value="Glycosidases"/>
    <property type="match status" value="1"/>
</dbReference>
<accession>A0A0U3FEH0</accession>
<name>A0A0U3FEH0_9MICC</name>
<keyword evidence="2 6" id="KW-0378">Hydrolase</keyword>
<feature type="region of interest" description="Disordered" evidence="5">
    <location>
        <begin position="493"/>
        <end position="521"/>
    </location>
</feature>
<reference evidence="6 7" key="1">
    <citation type="submission" date="2015-12" db="EMBL/GenBank/DDBJ databases">
        <authorList>
            <person name="Shamseldin A."/>
            <person name="Moawad H."/>
            <person name="Abd El-Rahim W.M."/>
            <person name="Sadowsky M.J."/>
        </authorList>
    </citation>
    <scope>NUCLEOTIDE SEQUENCE [LARGE SCALE GENOMIC DNA]</scope>
    <source>
        <strain evidence="6 7">Ar51</strain>
    </source>
</reference>
<dbReference type="InterPro" id="IPR017853">
    <property type="entry name" value="GH"/>
</dbReference>
<evidence type="ECO:0000256" key="1">
    <source>
        <dbReference type="ARBA" id="ARBA00010838"/>
    </source>
</evidence>
<dbReference type="PRINTS" id="PR00131">
    <property type="entry name" value="GLHYDRLASE1"/>
</dbReference>
<dbReference type="EMBL" id="CP013747">
    <property type="protein sequence ID" value="ALV42169.1"/>
    <property type="molecule type" value="Genomic_DNA"/>
</dbReference>
<dbReference type="STRING" id="121292.AU252_14265"/>
<evidence type="ECO:0000313" key="7">
    <source>
        <dbReference type="Proteomes" id="UP000065151"/>
    </source>
</evidence>
<proteinExistence type="inferred from homology"/>
<gene>
    <name evidence="6" type="ORF">AU252_14265</name>
</gene>
<sequence length="521" mass="56023">MHISAKDLAALIPADFTLGVATAAFQIEGALTEDGRGTAGWDVFSAKEGAIVDGHSPAVACDHYHRMPGDVALMKQLGVDSYRFSLSWPRIQPNGSGPMNPAGLAFYDRLLDELLANGISPMVTLYHWDTPLALDDAGGWMNRDTAYRLGEFAAIAADAYGDRVARWVTINEPATVSTNGYTMGLHSPGEALMVNALPTVHHQLLGHGLAMQALRAAGVPGEIGMTNVYSPMVPNSINPLDWMSAGLMDIAQNRLYADPVLTGQYPDIIRAAKFFGSFDHPDGDMEIISQPLDFYGLNYYMPTKVAVGPGEGAVPATMAEAMGSDLSAAGNGSTPFHVEAWPEADITSYGWPVKPEYMAVALKEMAERYPHLPPVIITEGGASFEDIVVRDKSTNTTFIPDERRLKYLSDHIESALKATAPGGDAEGIDLRGYYVWSLMDNFEWSAGYNQPFGLLHVDFETLERTPKASYFWLQELIEERNLAAAAGAAVAQAASEEPDTAVDPETAVSPDDGVTTSGATA</sequence>
<evidence type="ECO:0000256" key="5">
    <source>
        <dbReference type="SAM" id="MobiDB-lite"/>
    </source>
</evidence>
<dbReference type="Pfam" id="PF00232">
    <property type="entry name" value="Glyco_hydro_1"/>
    <property type="match status" value="1"/>
</dbReference>
<dbReference type="FunFam" id="3.20.20.80:FF:000004">
    <property type="entry name" value="Beta-glucosidase 6-phospho-beta-glucosidase"/>
    <property type="match status" value="1"/>
</dbReference>
<dbReference type="SUPFAM" id="SSF51445">
    <property type="entry name" value="(Trans)glycosidases"/>
    <property type="match status" value="1"/>
</dbReference>
<keyword evidence="3" id="KW-0326">Glycosidase</keyword>
<dbReference type="GO" id="GO:0005829">
    <property type="term" value="C:cytosol"/>
    <property type="evidence" value="ECO:0007669"/>
    <property type="project" value="TreeGrafter"/>
</dbReference>
<dbReference type="PANTHER" id="PTHR10353">
    <property type="entry name" value="GLYCOSYL HYDROLASE"/>
    <property type="match status" value="1"/>
</dbReference>